<dbReference type="RefSeq" id="WP_131924246.1">
    <property type="nucleotide sequence ID" value="NZ_SMAG01000003.1"/>
</dbReference>
<keyword evidence="2" id="KW-1185">Reference proteome</keyword>
<organism evidence="1 2">
    <name type="scientific">Hazenella coriacea</name>
    <dbReference type="NCBI Taxonomy" id="1179467"/>
    <lineage>
        <taxon>Bacteria</taxon>
        <taxon>Bacillati</taxon>
        <taxon>Bacillota</taxon>
        <taxon>Bacilli</taxon>
        <taxon>Bacillales</taxon>
        <taxon>Thermoactinomycetaceae</taxon>
        <taxon>Hazenella</taxon>
    </lineage>
</organism>
<reference evidence="1 2" key="1">
    <citation type="submission" date="2019-03" db="EMBL/GenBank/DDBJ databases">
        <title>Genomic Encyclopedia of Type Strains, Phase IV (KMG-IV): sequencing the most valuable type-strain genomes for metagenomic binning, comparative biology and taxonomic classification.</title>
        <authorList>
            <person name="Goeker M."/>
        </authorList>
    </citation>
    <scope>NUCLEOTIDE SEQUENCE [LARGE SCALE GENOMIC DNA]</scope>
    <source>
        <strain evidence="1 2">DSM 45707</strain>
    </source>
</reference>
<evidence type="ECO:0000313" key="1">
    <source>
        <dbReference type="EMBL" id="TCS94866.1"/>
    </source>
</evidence>
<dbReference type="Proteomes" id="UP000294937">
    <property type="component" value="Unassembled WGS sequence"/>
</dbReference>
<dbReference type="AlphaFoldDB" id="A0A4R3LBH4"/>
<gene>
    <name evidence="1" type="ORF">EDD58_103289</name>
</gene>
<dbReference type="EMBL" id="SMAG01000003">
    <property type="protein sequence ID" value="TCS94866.1"/>
    <property type="molecule type" value="Genomic_DNA"/>
</dbReference>
<proteinExistence type="predicted"/>
<sequence length="233" mass="27443">MGRRKELKGDLVSFKLYKEDLQLLDLYAKQLKSSRSKIVSYFLYEMFIKQQPLNFYRMSEIVEEMNLTAKKRLTSNINLYVRKETKTLIDQVRSQIFETTGKKINRNIFIGAIITYALYQQLKKNQLKQLSLEDLQSKQVAIYLKNSLYTKVIQHIESHRISFQLLLLDSLEDPQLEEGLPLFEIKDSPNETAGSSRVITLLPYYLYKKIKRLPLHLSFIASIQLQKHLNQYA</sequence>
<comment type="caution">
    <text evidence="1">The sequence shown here is derived from an EMBL/GenBank/DDBJ whole genome shotgun (WGS) entry which is preliminary data.</text>
</comment>
<evidence type="ECO:0000313" key="2">
    <source>
        <dbReference type="Proteomes" id="UP000294937"/>
    </source>
</evidence>
<accession>A0A4R3LBH4</accession>
<name>A0A4R3LBH4_9BACL</name>
<protein>
    <submittedName>
        <fullName evidence="1">Uncharacterized protein</fullName>
    </submittedName>
</protein>